<evidence type="ECO:0000313" key="1">
    <source>
        <dbReference type="EMBL" id="SVE08779.1"/>
    </source>
</evidence>
<evidence type="ECO:0008006" key="2">
    <source>
        <dbReference type="Google" id="ProtNLM"/>
    </source>
</evidence>
<protein>
    <recommendedName>
        <fullName evidence="2">ATP-NAD kinase</fullName>
    </recommendedName>
</protein>
<feature type="non-terminal residue" evidence="1">
    <location>
        <position position="80"/>
    </location>
</feature>
<proteinExistence type="predicted"/>
<dbReference type="EMBL" id="UINC01193252">
    <property type="protein sequence ID" value="SVE08779.1"/>
    <property type="molecule type" value="Genomic_DNA"/>
</dbReference>
<gene>
    <name evidence="1" type="ORF">METZ01_LOCUS461633</name>
</gene>
<reference evidence="1" key="1">
    <citation type="submission" date="2018-05" db="EMBL/GenBank/DDBJ databases">
        <authorList>
            <person name="Lanie J.A."/>
            <person name="Ng W.-L."/>
            <person name="Kazmierczak K.M."/>
            <person name="Andrzejewski T.M."/>
            <person name="Davidsen T.M."/>
            <person name="Wayne K.J."/>
            <person name="Tettelin H."/>
            <person name="Glass J.I."/>
            <person name="Rusch D."/>
            <person name="Podicherti R."/>
            <person name="Tsui H.-C.T."/>
            <person name="Winkler M.E."/>
        </authorList>
    </citation>
    <scope>NUCLEOTIDE SEQUENCE</scope>
</reference>
<dbReference type="AlphaFoldDB" id="A0A383AMJ1"/>
<name>A0A383AMJ1_9ZZZZ</name>
<organism evidence="1">
    <name type="scientific">marine metagenome</name>
    <dbReference type="NCBI Taxonomy" id="408172"/>
    <lineage>
        <taxon>unclassified sequences</taxon>
        <taxon>metagenomes</taxon>
        <taxon>ecological metagenomes</taxon>
    </lineage>
</organism>
<accession>A0A383AMJ1</accession>
<sequence>MHKTSAVGILANPAAGRDIRRLVAQASVFPLAEKCNMISRLLSALGAGGVEEVYMMPDAGGISRRLLRMLQTPSLQPRPP</sequence>